<gene>
    <name evidence="2" type="ORF">ACFQ5T_09040</name>
</gene>
<comment type="caution">
    <text evidence="2">The sequence shown here is derived from an EMBL/GenBank/DDBJ whole genome shotgun (WGS) entry which is preliminary data.</text>
</comment>
<reference evidence="3" key="1">
    <citation type="journal article" date="2019" name="Int. J. Syst. Evol. Microbiol.">
        <title>The Global Catalogue of Microorganisms (GCM) 10K type strain sequencing project: providing services to taxonomists for standard genome sequencing and annotation.</title>
        <authorList>
            <consortium name="The Broad Institute Genomics Platform"/>
            <consortium name="The Broad Institute Genome Sequencing Center for Infectious Disease"/>
            <person name="Wu L."/>
            <person name="Ma J."/>
        </authorList>
    </citation>
    <scope>NUCLEOTIDE SEQUENCE [LARGE SCALE GENOMIC DNA]</scope>
    <source>
        <strain evidence="3">CCM 8906</strain>
    </source>
</reference>
<organism evidence="2 3">
    <name type="scientific">Levilactobacillus fuyuanensis</name>
    <dbReference type="NCBI Taxonomy" id="2486022"/>
    <lineage>
        <taxon>Bacteria</taxon>
        <taxon>Bacillati</taxon>
        <taxon>Bacillota</taxon>
        <taxon>Bacilli</taxon>
        <taxon>Lactobacillales</taxon>
        <taxon>Lactobacillaceae</taxon>
        <taxon>Levilactobacillus</taxon>
    </lineage>
</organism>
<proteinExistence type="predicted"/>
<protein>
    <submittedName>
        <fullName evidence="2">MerR family transcriptional regulator</fullName>
    </submittedName>
</protein>
<dbReference type="InterPro" id="IPR000551">
    <property type="entry name" value="MerR-type_HTH_dom"/>
</dbReference>
<dbReference type="SUPFAM" id="SSF46955">
    <property type="entry name" value="Putative DNA-binding domain"/>
    <property type="match status" value="1"/>
</dbReference>
<dbReference type="Proteomes" id="UP001597195">
    <property type="component" value="Unassembled WGS sequence"/>
</dbReference>
<sequence>MTNEESGVKMMKMNLTELAKAANVDAGRIDEYVKHGLLGADHSATEFDDSDLYWIDMIQCFQDNGTSLDDLSGLLPRCRKGQSRLMQV</sequence>
<dbReference type="EMBL" id="JBHTOM010000013">
    <property type="protein sequence ID" value="MFD1549846.1"/>
    <property type="molecule type" value="Genomic_DNA"/>
</dbReference>
<dbReference type="RefSeq" id="WP_225421356.1">
    <property type="nucleotide sequence ID" value="NZ_JBHTOM010000013.1"/>
</dbReference>
<evidence type="ECO:0000259" key="1">
    <source>
        <dbReference type="Pfam" id="PF13411"/>
    </source>
</evidence>
<feature type="domain" description="HTH merR-type" evidence="1">
    <location>
        <begin position="13"/>
        <end position="76"/>
    </location>
</feature>
<evidence type="ECO:0000313" key="3">
    <source>
        <dbReference type="Proteomes" id="UP001597195"/>
    </source>
</evidence>
<keyword evidence="3" id="KW-1185">Reference proteome</keyword>
<dbReference type="Gene3D" id="1.10.1660.10">
    <property type="match status" value="1"/>
</dbReference>
<accession>A0ABW4H5C7</accession>
<evidence type="ECO:0000313" key="2">
    <source>
        <dbReference type="EMBL" id="MFD1549846.1"/>
    </source>
</evidence>
<dbReference type="Pfam" id="PF13411">
    <property type="entry name" value="MerR_1"/>
    <property type="match status" value="1"/>
</dbReference>
<name>A0ABW4H5C7_9LACO</name>
<dbReference type="InterPro" id="IPR009061">
    <property type="entry name" value="DNA-bd_dom_put_sf"/>
</dbReference>